<gene>
    <name evidence="2" type="ORF">NWE73_08675</name>
</gene>
<dbReference type="InterPro" id="IPR007374">
    <property type="entry name" value="ASCH_domain"/>
</dbReference>
<organism evidence="2 3">
    <name type="scientific">Bdellovibrio svalbardensis</name>
    <dbReference type="NCBI Taxonomy" id="2972972"/>
    <lineage>
        <taxon>Bacteria</taxon>
        <taxon>Pseudomonadati</taxon>
        <taxon>Bdellovibrionota</taxon>
        <taxon>Bdellovibrionia</taxon>
        <taxon>Bdellovibrionales</taxon>
        <taxon>Pseudobdellovibrionaceae</taxon>
        <taxon>Bdellovibrio</taxon>
    </lineage>
</organism>
<dbReference type="Pfam" id="PF04266">
    <property type="entry name" value="ASCH"/>
    <property type="match status" value="1"/>
</dbReference>
<reference evidence="2" key="1">
    <citation type="submission" date="2022-08" db="EMBL/GenBank/DDBJ databases">
        <title>Novel Bdellovibrio Species Isolated from Svalbard: Designation Bdellovibrio svalbardensis.</title>
        <authorList>
            <person name="Mitchell R.J."/>
            <person name="Choi S.Y."/>
        </authorList>
    </citation>
    <scope>NUCLEOTIDE SEQUENCE</scope>
    <source>
        <strain evidence="2">PAP01</strain>
    </source>
</reference>
<feature type="domain" description="ASCH" evidence="1">
    <location>
        <begin position="14"/>
        <end position="96"/>
    </location>
</feature>
<dbReference type="Proteomes" id="UP001152321">
    <property type="component" value="Unassembled WGS sequence"/>
</dbReference>
<dbReference type="EMBL" id="JANRMI010000002">
    <property type="protein sequence ID" value="MDG0816434.1"/>
    <property type="molecule type" value="Genomic_DNA"/>
</dbReference>
<protein>
    <submittedName>
        <fullName evidence="2">ASCH domain-containing protein</fullName>
    </submittedName>
</protein>
<sequence length="124" mass="13840">MATSTTYNALSIVYPNGTRIADGSKTIEVRSWKPPEGFKGDLLIVENYHYLREDGITDPHGKPVALVKIKNVRPFMAGDMLAACATKWVPGYYSWELEDIRPITSTETVMAARNIYTVKATLTE</sequence>
<name>A0ABT6DHV5_9BACT</name>
<dbReference type="Gene3D" id="2.30.130.30">
    <property type="entry name" value="Hypothetical protein"/>
    <property type="match status" value="1"/>
</dbReference>
<accession>A0ABT6DHV5</accession>
<dbReference type="SUPFAM" id="SSF88697">
    <property type="entry name" value="PUA domain-like"/>
    <property type="match status" value="1"/>
</dbReference>
<keyword evidence="3" id="KW-1185">Reference proteome</keyword>
<dbReference type="InterPro" id="IPR015947">
    <property type="entry name" value="PUA-like_sf"/>
</dbReference>
<dbReference type="RefSeq" id="WP_277577913.1">
    <property type="nucleotide sequence ID" value="NZ_JANRMI010000002.1"/>
</dbReference>
<evidence type="ECO:0000313" key="2">
    <source>
        <dbReference type="EMBL" id="MDG0816434.1"/>
    </source>
</evidence>
<comment type="caution">
    <text evidence="2">The sequence shown here is derived from an EMBL/GenBank/DDBJ whole genome shotgun (WGS) entry which is preliminary data.</text>
</comment>
<evidence type="ECO:0000313" key="3">
    <source>
        <dbReference type="Proteomes" id="UP001152321"/>
    </source>
</evidence>
<evidence type="ECO:0000259" key="1">
    <source>
        <dbReference type="Pfam" id="PF04266"/>
    </source>
</evidence>
<proteinExistence type="predicted"/>